<evidence type="ECO:0000313" key="2">
    <source>
        <dbReference type="Proteomes" id="UP000032142"/>
    </source>
</evidence>
<name>A0A0B0PTG9_GOSAR</name>
<accession>A0A0B0PTG9</accession>
<protein>
    <submittedName>
        <fullName evidence="1">Uncharacterized protein</fullName>
    </submittedName>
</protein>
<sequence>MITSQCLGSERRRKKIRPAISCVKIYLYKKKIRRPPPLNTDQATM</sequence>
<evidence type="ECO:0000313" key="1">
    <source>
        <dbReference type="EMBL" id="KHG28152.1"/>
    </source>
</evidence>
<dbReference type="Proteomes" id="UP000032142">
    <property type="component" value="Unassembled WGS sequence"/>
</dbReference>
<reference evidence="2" key="1">
    <citation type="submission" date="2014-09" db="EMBL/GenBank/DDBJ databases">
        <authorList>
            <person name="Mudge J."/>
            <person name="Ramaraj T."/>
            <person name="Lindquist I.E."/>
            <person name="Bharti A.K."/>
            <person name="Sundararajan A."/>
            <person name="Cameron C.T."/>
            <person name="Woodward J.E."/>
            <person name="May G.D."/>
            <person name="Brubaker C."/>
            <person name="Broadhvest J."/>
            <person name="Wilkins T.A."/>
        </authorList>
    </citation>
    <scope>NUCLEOTIDE SEQUENCE</scope>
    <source>
        <strain evidence="2">cv. AKA8401</strain>
    </source>
</reference>
<keyword evidence="2" id="KW-1185">Reference proteome</keyword>
<gene>
    <name evidence="1" type="ORF">F383_15345</name>
</gene>
<dbReference type="EMBL" id="KN443834">
    <property type="protein sequence ID" value="KHG28152.1"/>
    <property type="molecule type" value="Genomic_DNA"/>
</dbReference>
<organism evidence="1 2">
    <name type="scientific">Gossypium arboreum</name>
    <name type="common">Tree cotton</name>
    <name type="synonym">Gossypium nanking</name>
    <dbReference type="NCBI Taxonomy" id="29729"/>
    <lineage>
        <taxon>Eukaryota</taxon>
        <taxon>Viridiplantae</taxon>
        <taxon>Streptophyta</taxon>
        <taxon>Embryophyta</taxon>
        <taxon>Tracheophyta</taxon>
        <taxon>Spermatophyta</taxon>
        <taxon>Magnoliopsida</taxon>
        <taxon>eudicotyledons</taxon>
        <taxon>Gunneridae</taxon>
        <taxon>Pentapetalae</taxon>
        <taxon>rosids</taxon>
        <taxon>malvids</taxon>
        <taxon>Malvales</taxon>
        <taxon>Malvaceae</taxon>
        <taxon>Malvoideae</taxon>
        <taxon>Gossypium</taxon>
    </lineage>
</organism>
<proteinExistence type="predicted"/>
<dbReference type="AlphaFoldDB" id="A0A0B0PTG9"/>